<dbReference type="InterPro" id="IPR000209">
    <property type="entry name" value="Peptidase_S8/S53_dom"/>
</dbReference>
<evidence type="ECO:0000256" key="1">
    <source>
        <dbReference type="ARBA" id="ARBA00011073"/>
    </source>
</evidence>
<evidence type="ECO:0000256" key="5">
    <source>
        <dbReference type="PROSITE-ProRule" id="PRU01240"/>
    </source>
</evidence>
<dbReference type="InterPro" id="IPR036852">
    <property type="entry name" value="Peptidase_S8/S53_dom_sf"/>
</dbReference>
<dbReference type="PROSITE" id="PS00136">
    <property type="entry name" value="SUBTILASE_ASP"/>
    <property type="match status" value="1"/>
</dbReference>
<evidence type="ECO:0000256" key="4">
    <source>
        <dbReference type="ARBA" id="ARBA00022825"/>
    </source>
</evidence>
<reference evidence="10 11" key="1">
    <citation type="submission" date="2019-07" db="EMBL/GenBank/DDBJ databases">
        <title>Deinococcus detaillus sp. nov., isolated from humus soil in Antarctica.</title>
        <authorList>
            <person name="Zhang K."/>
        </authorList>
    </citation>
    <scope>NUCLEOTIDE SEQUENCE [LARGE SCALE GENOMIC DNA]</scope>
    <source>
        <strain evidence="10 11">H1</strain>
    </source>
</reference>
<evidence type="ECO:0000313" key="11">
    <source>
        <dbReference type="Proteomes" id="UP000316092"/>
    </source>
</evidence>
<dbReference type="AlphaFoldDB" id="A0A553V636"/>
<dbReference type="GO" id="GO:0004252">
    <property type="term" value="F:serine-type endopeptidase activity"/>
    <property type="evidence" value="ECO:0007669"/>
    <property type="project" value="UniProtKB-UniRule"/>
</dbReference>
<gene>
    <name evidence="10" type="ORF">FNU79_01455</name>
</gene>
<evidence type="ECO:0000259" key="9">
    <source>
        <dbReference type="Pfam" id="PF00082"/>
    </source>
</evidence>
<evidence type="ECO:0000256" key="8">
    <source>
        <dbReference type="SAM" id="SignalP"/>
    </source>
</evidence>
<dbReference type="PROSITE" id="PS51257">
    <property type="entry name" value="PROKAR_LIPOPROTEIN"/>
    <property type="match status" value="1"/>
</dbReference>
<dbReference type="GO" id="GO:0006508">
    <property type="term" value="P:proteolysis"/>
    <property type="evidence" value="ECO:0007669"/>
    <property type="project" value="UniProtKB-KW"/>
</dbReference>
<feature type="region of interest" description="Disordered" evidence="7">
    <location>
        <begin position="340"/>
        <end position="363"/>
    </location>
</feature>
<proteinExistence type="inferred from homology"/>
<comment type="similarity">
    <text evidence="1 5 6">Belongs to the peptidase S8 family.</text>
</comment>
<name>A0A553V636_9DEIO</name>
<protein>
    <submittedName>
        <fullName evidence="10">S8 family serine peptidase</fullName>
    </submittedName>
</protein>
<keyword evidence="11" id="KW-1185">Reference proteome</keyword>
<dbReference type="PRINTS" id="PR00723">
    <property type="entry name" value="SUBTILISIN"/>
</dbReference>
<dbReference type="Pfam" id="PF00082">
    <property type="entry name" value="Peptidase_S8"/>
    <property type="match status" value="1"/>
</dbReference>
<feature type="active site" description="Charge relay system" evidence="5">
    <location>
        <position position="360"/>
    </location>
</feature>
<dbReference type="InterPro" id="IPR023827">
    <property type="entry name" value="Peptidase_S8_Asp-AS"/>
</dbReference>
<dbReference type="EMBL" id="VKDB01000001">
    <property type="protein sequence ID" value="TSA87937.1"/>
    <property type="molecule type" value="Genomic_DNA"/>
</dbReference>
<keyword evidence="8" id="KW-0732">Signal</keyword>
<dbReference type="PANTHER" id="PTHR43806:SF11">
    <property type="entry name" value="CEREVISIN-RELATED"/>
    <property type="match status" value="1"/>
</dbReference>
<feature type="signal peptide" evidence="8">
    <location>
        <begin position="1"/>
        <end position="18"/>
    </location>
</feature>
<feature type="active site" description="Charge relay system" evidence="5">
    <location>
        <position position="312"/>
    </location>
</feature>
<dbReference type="PROSITE" id="PS00137">
    <property type="entry name" value="SUBTILASE_HIS"/>
    <property type="match status" value="1"/>
</dbReference>
<organism evidence="10 11">
    <name type="scientific">Deinococcus detaillensis</name>
    <dbReference type="NCBI Taxonomy" id="2592048"/>
    <lineage>
        <taxon>Bacteria</taxon>
        <taxon>Thermotogati</taxon>
        <taxon>Deinococcota</taxon>
        <taxon>Deinococci</taxon>
        <taxon>Deinococcales</taxon>
        <taxon>Deinococcaceae</taxon>
        <taxon>Deinococcus</taxon>
    </lineage>
</organism>
<evidence type="ECO:0000256" key="2">
    <source>
        <dbReference type="ARBA" id="ARBA00022670"/>
    </source>
</evidence>
<feature type="active site" description="Charge relay system" evidence="5">
    <location>
        <position position="571"/>
    </location>
</feature>
<evidence type="ECO:0000313" key="10">
    <source>
        <dbReference type="EMBL" id="TSA87937.1"/>
    </source>
</evidence>
<dbReference type="SUPFAM" id="SSF52743">
    <property type="entry name" value="Subtilisin-like"/>
    <property type="match status" value="1"/>
</dbReference>
<dbReference type="Proteomes" id="UP000316092">
    <property type="component" value="Unassembled WGS sequence"/>
</dbReference>
<dbReference type="OrthoDB" id="9790784at2"/>
<sequence>MNRATLTALLGLSLLLTACPQTTVPDPSGGAGTAGPSNPGAPASLPSQVSLSAANALSAAYTAPFDGTWNLTGLPGWLSAYPLSGSGNVKTTLTLNRSAAAPTRADVKQLSAGLQLLWKAHPLRGGAAGTTTLNVSADLYHLTGQVSGQISAQGPSALSVLPAAPLRVNPSALSNSAGARGVIVNYKTESALLSALPALTAGRVPNRGIESLALPVQTLSLAAQSGQTLKLDTSDVSATLSALRADPSVNYAVPDAVLRAQDVPAPALQAPYLPADEYAQLQYAYRLMGYSAVWRDMKSTPYLNPVTVAVIDTGVRFDHPDFAGRLWKSGEGALDIVTTDAYGPDTDPTDPGESGTTGSHGTHVSGIIAAGEGSFASPCAGCSTSGVVGAALSAPIKVLPVRAIDRFGSASESGVAMAIDYASGKPITLRAVTYTNPHPAQVINLSLGGPISVAGAQPLCDAIASATQRGVLVVVAAGNGGGTQPYYPAACAGAVSVASVRPDAGGLPLHAEYSQRYPQVTLAAYGGADPSNPTYNMNLKLGGVVVSDSIFSTSWNYDKNQPSYQFESGTSQAAPQVSALAALLLSKGVASTPAQALSIMQDTATDLGTAGRDDLTGYGLINAAAALGAPAISNTFTFSILGTTSTFAPVLDAAGQFSAYLPDGDFQVLAGYDRSGNALGGEASEPGAKASVTLGPSQPSADVGTLLIKP</sequence>
<feature type="compositionally biased region" description="Low complexity" evidence="7">
    <location>
        <begin position="352"/>
        <end position="363"/>
    </location>
</feature>
<feature type="domain" description="Peptidase S8/S53" evidence="9">
    <location>
        <begin position="306"/>
        <end position="619"/>
    </location>
</feature>
<dbReference type="PROSITE" id="PS00138">
    <property type="entry name" value="SUBTILASE_SER"/>
    <property type="match status" value="1"/>
</dbReference>
<feature type="region of interest" description="Disordered" evidence="7">
    <location>
        <begin position="680"/>
        <end position="710"/>
    </location>
</feature>
<dbReference type="PANTHER" id="PTHR43806">
    <property type="entry name" value="PEPTIDASE S8"/>
    <property type="match status" value="1"/>
</dbReference>
<dbReference type="InterPro" id="IPR015500">
    <property type="entry name" value="Peptidase_S8_subtilisin-rel"/>
</dbReference>
<evidence type="ECO:0000256" key="7">
    <source>
        <dbReference type="SAM" id="MobiDB-lite"/>
    </source>
</evidence>
<comment type="caution">
    <text evidence="10">The sequence shown here is derived from an EMBL/GenBank/DDBJ whole genome shotgun (WGS) entry which is preliminary data.</text>
</comment>
<feature type="chain" id="PRO_5021853562" evidence="8">
    <location>
        <begin position="19"/>
        <end position="710"/>
    </location>
</feature>
<keyword evidence="3 5" id="KW-0378">Hydrolase</keyword>
<dbReference type="RefSeq" id="WP_143719131.1">
    <property type="nucleotide sequence ID" value="NZ_VKDB01000001.1"/>
</dbReference>
<evidence type="ECO:0000256" key="6">
    <source>
        <dbReference type="RuleBase" id="RU003355"/>
    </source>
</evidence>
<dbReference type="InterPro" id="IPR022398">
    <property type="entry name" value="Peptidase_S8_His-AS"/>
</dbReference>
<dbReference type="InterPro" id="IPR023828">
    <property type="entry name" value="Peptidase_S8_Ser-AS"/>
</dbReference>
<feature type="region of interest" description="Disordered" evidence="7">
    <location>
        <begin position="25"/>
        <end position="46"/>
    </location>
</feature>
<dbReference type="Gene3D" id="3.40.50.200">
    <property type="entry name" value="Peptidase S8/S53 domain"/>
    <property type="match status" value="1"/>
</dbReference>
<keyword evidence="2 5" id="KW-0645">Protease</keyword>
<dbReference type="PROSITE" id="PS51892">
    <property type="entry name" value="SUBTILASE"/>
    <property type="match status" value="1"/>
</dbReference>
<keyword evidence="4 5" id="KW-0720">Serine protease</keyword>
<dbReference type="InterPro" id="IPR050131">
    <property type="entry name" value="Peptidase_S8_subtilisin-like"/>
</dbReference>
<evidence type="ECO:0000256" key="3">
    <source>
        <dbReference type="ARBA" id="ARBA00022801"/>
    </source>
</evidence>
<accession>A0A553V636</accession>